<name>A0A9D1YZ58_9BACT</name>
<evidence type="ECO:0000313" key="7">
    <source>
        <dbReference type="EMBL" id="HIY68452.1"/>
    </source>
</evidence>
<dbReference type="Proteomes" id="UP000886844">
    <property type="component" value="Unassembled WGS sequence"/>
</dbReference>
<proteinExistence type="inferred from homology"/>
<dbReference type="Pfam" id="PF25917">
    <property type="entry name" value="BSH_RND"/>
    <property type="match status" value="1"/>
</dbReference>
<feature type="domain" description="Multidrug resistance protein MdtA-like C-terminal permuted SH3" evidence="6">
    <location>
        <begin position="268"/>
        <end position="327"/>
    </location>
</feature>
<accession>A0A9D1YZ58</accession>
<dbReference type="PANTHER" id="PTHR30469">
    <property type="entry name" value="MULTIDRUG RESISTANCE PROTEIN MDTA"/>
    <property type="match status" value="1"/>
</dbReference>
<evidence type="ECO:0000313" key="8">
    <source>
        <dbReference type="Proteomes" id="UP000886844"/>
    </source>
</evidence>
<evidence type="ECO:0000256" key="1">
    <source>
        <dbReference type="ARBA" id="ARBA00004196"/>
    </source>
</evidence>
<gene>
    <name evidence="7" type="ORF">H9828_03440</name>
</gene>
<reference evidence="7" key="2">
    <citation type="submission" date="2021-04" db="EMBL/GenBank/DDBJ databases">
        <authorList>
            <person name="Gilroy R."/>
        </authorList>
    </citation>
    <scope>NUCLEOTIDE SEQUENCE</scope>
    <source>
        <strain evidence="7">5134</strain>
    </source>
</reference>
<feature type="domain" description="Multidrug resistance protein MdtA-like barrel-sandwich hybrid" evidence="4">
    <location>
        <begin position="64"/>
        <end position="174"/>
    </location>
</feature>
<evidence type="ECO:0000259" key="4">
    <source>
        <dbReference type="Pfam" id="PF25917"/>
    </source>
</evidence>
<dbReference type="Pfam" id="PF25967">
    <property type="entry name" value="RND-MFP_C"/>
    <property type="match status" value="1"/>
</dbReference>
<dbReference type="NCBIfam" id="TIGR01730">
    <property type="entry name" value="RND_mfp"/>
    <property type="match status" value="1"/>
</dbReference>
<sequence>MKRVILGTVLLLAAGCSPSGNTSESTPLRVGTWVVESRSDIGADLYVGVIEECDAAALSFPTPGTILRLYVEEGDRVRRGEPIAELDPTSARQTFEAARAAWKQASDACERLRQLHDANSLPEIQWVEAQTRLQQAEAALGIAEKNLEDCKLCAPFSGVVGTKRAAVGETAMPGVPVVTLLAIDPVKVRFSVPEQEIAALNADSRVTLRVPALGDSLFVAGSIEKGAVANPAAHTYDVRASLANPGEQLLPGMVCHVTVIPAGAVEEIAVPVRAVQQAGDGRRFVWRVEGDSVVRAEVRTGRFVENGVVIESGLRAGERIVTDGMQKIGQGSKVSLR</sequence>
<dbReference type="GO" id="GO:1990281">
    <property type="term" value="C:efflux pump complex"/>
    <property type="evidence" value="ECO:0007669"/>
    <property type="project" value="TreeGrafter"/>
</dbReference>
<dbReference type="InterPro" id="IPR058625">
    <property type="entry name" value="MdtA-like_BSH"/>
</dbReference>
<feature type="domain" description="CusB-like beta-barrel" evidence="5">
    <location>
        <begin position="188"/>
        <end position="259"/>
    </location>
</feature>
<dbReference type="InterPro" id="IPR058792">
    <property type="entry name" value="Beta-barrel_RND_2"/>
</dbReference>
<dbReference type="PROSITE" id="PS51257">
    <property type="entry name" value="PROKAR_LIPOPROTEIN"/>
    <property type="match status" value="1"/>
</dbReference>
<protein>
    <submittedName>
        <fullName evidence="7">Efflux RND transporter periplasmic adaptor subunit</fullName>
    </submittedName>
</protein>
<reference evidence="7" key="1">
    <citation type="journal article" date="2021" name="PeerJ">
        <title>Extensive microbial diversity within the chicken gut microbiome revealed by metagenomics and culture.</title>
        <authorList>
            <person name="Gilroy R."/>
            <person name="Ravi A."/>
            <person name="Getino M."/>
            <person name="Pursley I."/>
            <person name="Horton D.L."/>
            <person name="Alikhan N.F."/>
            <person name="Baker D."/>
            <person name="Gharbi K."/>
            <person name="Hall N."/>
            <person name="Watson M."/>
            <person name="Adriaenssens E.M."/>
            <person name="Foster-Nyarko E."/>
            <person name="Jarju S."/>
            <person name="Secka A."/>
            <person name="Antonio M."/>
            <person name="Oren A."/>
            <person name="Chaudhuri R.R."/>
            <person name="La Ragione R."/>
            <person name="Hildebrand F."/>
            <person name="Pallen M.J."/>
        </authorList>
    </citation>
    <scope>NUCLEOTIDE SEQUENCE</scope>
    <source>
        <strain evidence="7">5134</strain>
    </source>
</reference>
<evidence type="ECO:0000256" key="2">
    <source>
        <dbReference type="ARBA" id="ARBA00009477"/>
    </source>
</evidence>
<dbReference type="InterPro" id="IPR058627">
    <property type="entry name" value="MdtA-like_C"/>
</dbReference>
<keyword evidence="3" id="KW-0813">Transport</keyword>
<comment type="similarity">
    <text evidence="2">Belongs to the membrane fusion protein (MFP) (TC 8.A.1) family.</text>
</comment>
<dbReference type="Gene3D" id="2.40.420.20">
    <property type="match status" value="1"/>
</dbReference>
<dbReference type="InterPro" id="IPR006143">
    <property type="entry name" value="RND_pump_MFP"/>
</dbReference>
<dbReference type="EMBL" id="DXDA01000028">
    <property type="protein sequence ID" value="HIY68452.1"/>
    <property type="molecule type" value="Genomic_DNA"/>
</dbReference>
<organism evidence="7 8">
    <name type="scientific">Candidatus Alistipes intestinigallinarum</name>
    <dbReference type="NCBI Taxonomy" id="2838440"/>
    <lineage>
        <taxon>Bacteria</taxon>
        <taxon>Pseudomonadati</taxon>
        <taxon>Bacteroidota</taxon>
        <taxon>Bacteroidia</taxon>
        <taxon>Bacteroidales</taxon>
        <taxon>Rikenellaceae</taxon>
        <taxon>Alistipes</taxon>
    </lineage>
</organism>
<evidence type="ECO:0000256" key="3">
    <source>
        <dbReference type="ARBA" id="ARBA00022448"/>
    </source>
</evidence>
<dbReference type="Gene3D" id="2.40.30.170">
    <property type="match status" value="1"/>
</dbReference>
<dbReference type="AlphaFoldDB" id="A0A9D1YZ58"/>
<dbReference type="SUPFAM" id="SSF111369">
    <property type="entry name" value="HlyD-like secretion proteins"/>
    <property type="match status" value="1"/>
</dbReference>
<comment type="subcellular location">
    <subcellularLocation>
        <location evidence="1">Cell envelope</location>
    </subcellularLocation>
</comment>
<dbReference type="GO" id="GO:0015562">
    <property type="term" value="F:efflux transmembrane transporter activity"/>
    <property type="evidence" value="ECO:0007669"/>
    <property type="project" value="TreeGrafter"/>
</dbReference>
<dbReference type="Gene3D" id="2.40.50.100">
    <property type="match status" value="1"/>
</dbReference>
<dbReference type="Gene3D" id="1.10.287.470">
    <property type="entry name" value="Helix hairpin bin"/>
    <property type="match status" value="1"/>
</dbReference>
<dbReference type="Pfam" id="PF25954">
    <property type="entry name" value="Beta-barrel_RND_2"/>
    <property type="match status" value="1"/>
</dbReference>
<evidence type="ECO:0000259" key="6">
    <source>
        <dbReference type="Pfam" id="PF25967"/>
    </source>
</evidence>
<comment type="caution">
    <text evidence="7">The sequence shown here is derived from an EMBL/GenBank/DDBJ whole genome shotgun (WGS) entry which is preliminary data.</text>
</comment>
<evidence type="ECO:0000259" key="5">
    <source>
        <dbReference type="Pfam" id="PF25954"/>
    </source>
</evidence>